<dbReference type="EMBL" id="JAIRBB010000007">
    <property type="protein sequence ID" value="MCG2431285.1"/>
    <property type="molecule type" value="Genomic_DNA"/>
</dbReference>
<organism evidence="2 3">
    <name type="scientific">Aequorivita xiaoshiensis</name>
    <dbReference type="NCBI Taxonomy" id="2874476"/>
    <lineage>
        <taxon>Bacteria</taxon>
        <taxon>Pseudomonadati</taxon>
        <taxon>Bacteroidota</taxon>
        <taxon>Flavobacteriia</taxon>
        <taxon>Flavobacteriales</taxon>
        <taxon>Flavobacteriaceae</taxon>
        <taxon>Aequorivita</taxon>
    </lineage>
</organism>
<evidence type="ECO:0000313" key="3">
    <source>
        <dbReference type="Proteomes" id="UP001139462"/>
    </source>
</evidence>
<proteinExistence type="predicted"/>
<evidence type="ECO:0008006" key="4">
    <source>
        <dbReference type="Google" id="ProtNLM"/>
    </source>
</evidence>
<reference evidence="2" key="1">
    <citation type="submission" date="2021-09" db="EMBL/GenBank/DDBJ databases">
        <title>Genome of Aequorivita sp. strain F64183.</title>
        <authorList>
            <person name="Wang Y."/>
        </authorList>
    </citation>
    <scope>NUCLEOTIDE SEQUENCE</scope>
    <source>
        <strain evidence="2">F64183</strain>
    </source>
</reference>
<accession>A0A9X1R169</accession>
<keyword evidence="3" id="KW-1185">Reference proteome</keyword>
<name>A0A9X1R169_9FLAO</name>
<sequence>MKSIFNYRLSLICVFCLSLFSCHEGTITTEPPYEGPPKGHIITVERAQEMYDSYSQRRVSIIKKYEDSINPTPESFGATRYAEFDLATIKQYIAFIEHEANRAKVDVSTLRFYLSNYPNSNNYPNGDAVKYPRQNSIFVVPTMDQNGENVGFSIEELEGKYTAVPIRKKDGDNNDRNGVINEAGFLSSNANTLQVNTTSLILNDGTIMPPPILGSNDFGDNN</sequence>
<dbReference type="Proteomes" id="UP001139462">
    <property type="component" value="Unassembled WGS sequence"/>
</dbReference>
<feature type="chain" id="PRO_5040915435" description="Lipoprotein" evidence="1">
    <location>
        <begin position="25"/>
        <end position="222"/>
    </location>
</feature>
<protein>
    <recommendedName>
        <fullName evidence="4">Lipoprotein</fullName>
    </recommendedName>
</protein>
<comment type="caution">
    <text evidence="2">The sequence shown here is derived from an EMBL/GenBank/DDBJ whole genome shotgun (WGS) entry which is preliminary data.</text>
</comment>
<evidence type="ECO:0000313" key="2">
    <source>
        <dbReference type="EMBL" id="MCG2431285.1"/>
    </source>
</evidence>
<dbReference type="PROSITE" id="PS51257">
    <property type="entry name" value="PROKAR_LIPOPROTEIN"/>
    <property type="match status" value="1"/>
</dbReference>
<keyword evidence="1" id="KW-0732">Signal</keyword>
<evidence type="ECO:0000256" key="1">
    <source>
        <dbReference type="SAM" id="SignalP"/>
    </source>
</evidence>
<feature type="signal peptide" evidence="1">
    <location>
        <begin position="1"/>
        <end position="24"/>
    </location>
</feature>
<dbReference type="AlphaFoldDB" id="A0A9X1R169"/>
<dbReference type="RefSeq" id="WP_237608403.1">
    <property type="nucleotide sequence ID" value="NZ_JAIRBB010000007.1"/>
</dbReference>
<gene>
    <name evidence="2" type="ORF">K8344_09150</name>
</gene>